<organism evidence="1 2">
    <name type="scientific">Terrimonas ginsenosidimutans</name>
    <dbReference type="NCBI Taxonomy" id="2908004"/>
    <lineage>
        <taxon>Bacteria</taxon>
        <taxon>Pseudomonadati</taxon>
        <taxon>Bacteroidota</taxon>
        <taxon>Chitinophagia</taxon>
        <taxon>Chitinophagales</taxon>
        <taxon>Chitinophagaceae</taxon>
        <taxon>Terrimonas</taxon>
    </lineage>
</organism>
<evidence type="ECO:0000313" key="2">
    <source>
        <dbReference type="Proteomes" id="UP001165367"/>
    </source>
</evidence>
<proteinExistence type="predicted"/>
<name>A0ABS9KYN7_9BACT</name>
<dbReference type="RefSeq" id="WP_237876016.1">
    <property type="nucleotide sequence ID" value="NZ_JAKLTR010000020.1"/>
</dbReference>
<reference evidence="1" key="1">
    <citation type="submission" date="2022-01" db="EMBL/GenBank/DDBJ databases">
        <authorList>
            <person name="Jo J.-H."/>
            <person name="Im W.-T."/>
        </authorList>
    </citation>
    <scope>NUCLEOTIDE SEQUENCE</scope>
    <source>
        <strain evidence="1">NA20</strain>
    </source>
</reference>
<comment type="caution">
    <text evidence="1">The sequence shown here is derived from an EMBL/GenBank/DDBJ whole genome shotgun (WGS) entry which is preliminary data.</text>
</comment>
<dbReference type="EMBL" id="JAKLTR010000020">
    <property type="protein sequence ID" value="MCG2617342.1"/>
    <property type="molecule type" value="Genomic_DNA"/>
</dbReference>
<accession>A0ABS9KYN7</accession>
<gene>
    <name evidence="1" type="ORF">LZZ85_23800</name>
</gene>
<evidence type="ECO:0000313" key="1">
    <source>
        <dbReference type="EMBL" id="MCG2617342.1"/>
    </source>
</evidence>
<keyword evidence="2" id="KW-1185">Reference proteome</keyword>
<protein>
    <submittedName>
        <fullName evidence="1">Uncharacterized protein</fullName>
    </submittedName>
</protein>
<sequence length="59" mass="6603">MRSIFRMGRKSMPKVAFPFQRVAQGAGEGGKRQQKMRSIHFLASVAIFAELSYTSLPLS</sequence>
<dbReference type="Proteomes" id="UP001165367">
    <property type="component" value="Unassembled WGS sequence"/>
</dbReference>